<gene>
    <name evidence="1" type="ORF">UV20_C0047G0002</name>
</gene>
<evidence type="ECO:0008006" key="3">
    <source>
        <dbReference type="Google" id="ProtNLM"/>
    </source>
</evidence>
<protein>
    <recommendedName>
        <fullName evidence="3">Peptidase A2 domain-containing protein</fullName>
    </recommendedName>
</protein>
<reference evidence="1 2" key="1">
    <citation type="journal article" date="2015" name="Nature">
        <title>rRNA introns, odd ribosomes, and small enigmatic genomes across a large radiation of phyla.</title>
        <authorList>
            <person name="Brown C.T."/>
            <person name="Hug L.A."/>
            <person name="Thomas B.C."/>
            <person name="Sharon I."/>
            <person name="Castelle C.J."/>
            <person name="Singh A."/>
            <person name="Wilkins M.J."/>
            <person name="Williams K.H."/>
            <person name="Banfield J.F."/>
        </authorList>
    </citation>
    <scope>NUCLEOTIDE SEQUENCE [LARGE SCALE GENOMIC DNA]</scope>
</reference>
<accession>A0A0G1C4W7</accession>
<sequence>MSKKVTWKGYDYTIQAGPDGSWLPRPLIEVVLTCLESSEKVAVMAMIDSGTDGTIFHAQIAETLKIDKTTGIGA</sequence>
<name>A0A0G1C4W7_9BACT</name>
<dbReference type="EMBL" id="LCDO01000047">
    <property type="protein sequence ID" value="KKS53691.1"/>
    <property type="molecule type" value="Genomic_DNA"/>
</dbReference>
<dbReference type="Proteomes" id="UP000034837">
    <property type="component" value="Unassembled WGS sequence"/>
</dbReference>
<evidence type="ECO:0000313" key="2">
    <source>
        <dbReference type="Proteomes" id="UP000034837"/>
    </source>
</evidence>
<proteinExistence type="predicted"/>
<dbReference type="AlphaFoldDB" id="A0A0G1C4W7"/>
<evidence type="ECO:0000313" key="1">
    <source>
        <dbReference type="EMBL" id="KKS53691.1"/>
    </source>
</evidence>
<organism evidence="1 2">
    <name type="scientific">Candidatus Magasanikbacteria bacterium GW2011_GWA2_42_32</name>
    <dbReference type="NCBI Taxonomy" id="1619039"/>
    <lineage>
        <taxon>Bacteria</taxon>
        <taxon>Candidatus Magasanikiibacteriota</taxon>
    </lineage>
</organism>
<comment type="caution">
    <text evidence="1">The sequence shown here is derived from an EMBL/GenBank/DDBJ whole genome shotgun (WGS) entry which is preliminary data.</text>
</comment>